<evidence type="ECO:0000313" key="9">
    <source>
        <dbReference type="EMBL" id="MDQ2066764.1"/>
    </source>
</evidence>
<gene>
    <name evidence="9" type="ORF">Q9295_10280</name>
</gene>
<dbReference type="InterPro" id="IPR008927">
    <property type="entry name" value="6-PGluconate_DH-like_C_sf"/>
</dbReference>
<dbReference type="CDD" id="cd06558">
    <property type="entry name" value="crotonase-like"/>
    <property type="match status" value="1"/>
</dbReference>
<reference evidence="9 10" key="1">
    <citation type="submission" date="2023-08" db="EMBL/GenBank/DDBJ databases">
        <title>Characterization of two Paracoccaceae strains isolated from Phycosphere and proposal of Xinfangfangia lacusdiani sp. nov.</title>
        <authorList>
            <person name="Deng Y."/>
            <person name="Zhang Y.Q."/>
        </authorList>
    </citation>
    <scope>NUCLEOTIDE SEQUENCE [LARGE SCALE GENOMIC DNA]</scope>
    <source>
        <strain evidence="9 10">CPCC 101601</strain>
    </source>
</reference>
<comment type="subcellular location">
    <subcellularLocation>
        <location evidence="1">Peroxisome</location>
    </subcellularLocation>
</comment>
<dbReference type="Gene3D" id="1.10.1040.50">
    <property type="match status" value="1"/>
</dbReference>
<dbReference type="Pfam" id="PF00725">
    <property type="entry name" value="3HCDH"/>
    <property type="match status" value="1"/>
</dbReference>
<dbReference type="SUPFAM" id="SSF52096">
    <property type="entry name" value="ClpP/crotonase"/>
    <property type="match status" value="1"/>
</dbReference>
<name>A0ABU0VYH1_9RHOB</name>
<feature type="domain" description="3-hydroxyacyl-CoA dehydrogenase C-terminal" evidence="8">
    <location>
        <begin position="510"/>
        <end position="560"/>
    </location>
</feature>
<evidence type="ECO:0000256" key="1">
    <source>
        <dbReference type="ARBA" id="ARBA00004275"/>
    </source>
</evidence>
<evidence type="ECO:0000256" key="6">
    <source>
        <dbReference type="ARBA" id="ARBA00023239"/>
    </source>
</evidence>
<comment type="caution">
    <text evidence="9">The sequence shown here is derived from an EMBL/GenBank/DDBJ whole genome shotgun (WGS) entry which is preliminary data.</text>
</comment>
<dbReference type="Gene3D" id="3.90.226.10">
    <property type="entry name" value="2-enoyl-CoA Hydratase, Chain A, domain 1"/>
    <property type="match status" value="1"/>
</dbReference>
<sequence>MVTGGAAVRSFLREDGVLQITIAQPPSNALTGALQTALLAAFASAEARGARAVVLGAEGRHFSISTGLEPREAGLALAKLCQVIEDLPLPVVVALKGIVSGPAADLALAAHGRVARADLRFSFPEIGLGLVPQGGATQRLPRLIGMAQTLALLLSARALAAEEGLEAKLIDALLEGDDAALLESAARFALTLGAPRPVRARNEGLLDFAANQAALSAARAEVQRSPMLAPERLIDCLEAALVLPFESGLALEAVTRQDLETGAEAQALVALALAERRAAALPPAVAEIRPKVLTCLGLSGAGPQMAPLAAMALTLGLEVHWLLPDAAARAANAQWLADWQAGEQRAGRLSQAQYEAQTARLRLANAADILDGVEMVIHAAAGEDFERLSRWLPQVPHLVSGGGEGALGLSLAPSMRVAELAVPPQLKAADLALAVQLLRRLGLVAVIEGALPMAGRRVAQAGRRALQELQVMGVPPRAIAAALDRFGHAVPDLADLAPPQMRAMPQEEILRRWLGAMAQEGMRLLEEGVALRPSDIDLVMVLGFGFPRWRGGPMHEAGQRGLMVLRRDLRKWVEAAPPGSEAAALWAPNALLDRLIAEGIKLADLDQD</sequence>
<protein>
    <submittedName>
        <fullName evidence="9">Enoyl-CoA hydratase-related protein</fullName>
    </submittedName>
</protein>
<dbReference type="EMBL" id="JAVDBT010000008">
    <property type="protein sequence ID" value="MDQ2066764.1"/>
    <property type="molecule type" value="Genomic_DNA"/>
</dbReference>
<dbReference type="InterPro" id="IPR006108">
    <property type="entry name" value="3HC_DH_C"/>
</dbReference>
<evidence type="ECO:0000259" key="8">
    <source>
        <dbReference type="Pfam" id="PF00725"/>
    </source>
</evidence>
<keyword evidence="3" id="KW-0443">Lipid metabolism</keyword>
<dbReference type="InterPro" id="IPR029045">
    <property type="entry name" value="ClpP/crotonase-like_dom_sf"/>
</dbReference>
<dbReference type="SUPFAM" id="SSF48179">
    <property type="entry name" value="6-phosphogluconate dehydrogenase C-terminal domain-like"/>
    <property type="match status" value="1"/>
</dbReference>
<dbReference type="InterPro" id="IPR001753">
    <property type="entry name" value="Enoyl-CoA_hydra/iso"/>
</dbReference>
<organism evidence="9 10">
    <name type="scientific">Pseudogemmobacter lacusdianii</name>
    <dbReference type="NCBI Taxonomy" id="3069608"/>
    <lineage>
        <taxon>Bacteria</taxon>
        <taxon>Pseudomonadati</taxon>
        <taxon>Pseudomonadota</taxon>
        <taxon>Alphaproteobacteria</taxon>
        <taxon>Rhodobacterales</taxon>
        <taxon>Paracoccaceae</taxon>
        <taxon>Pseudogemmobacter</taxon>
    </lineage>
</organism>
<dbReference type="Proteomes" id="UP001239680">
    <property type="component" value="Unassembled WGS sequence"/>
</dbReference>
<evidence type="ECO:0000256" key="2">
    <source>
        <dbReference type="ARBA" id="ARBA00011245"/>
    </source>
</evidence>
<keyword evidence="3" id="KW-0442">Lipid degradation</keyword>
<dbReference type="RefSeq" id="WP_306680475.1">
    <property type="nucleotide sequence ID" value="NZ_JAVDBT010000008.1"/>
</dbReference>
<accession>A0ABU0VYH1</accession>
<evidence type="ECO:0000256" key="4">
    <source>
        <dbReference type="ARBA" id="ARBA00023140"/>
    </source>
</evidence>
<dbReference type="PANTHER" id="PTHR23309:SF49">
    <property type="entry name" value="PEROXISOMAL BIFUNCTIONAL ENZYME"/>
    <property type="match status" value="1"/>
</dbReference>
<proteinExistence type="predicted"/>
<evidence type="ECO:0000256" key="7">
    <source>
        <dbReference type="ARBA" id="ARBA00023268"/>
    </source>
</evidence>
<evidence type="ECO:0000256" key="3">
    <source>
        <dbReference type="ARBA" id="ARBA00022963"/>
    </source>
</evidence>
<keyword evidence="6" id="KW-0456">Lyase</keyword>
<evidence type="ECO:0000313" key="10">
    <source>
        <dbReference type="Proteomes" id="UP001239680"/>
    </source>
</evidence>
<evidence type="ECO:0000256" key="5">
    <source>
        <dbReference type="ARBA" id="ARBA00023235"/>
    </source>
</evidence>
<keyword evidence="4" id="KW-0576">Peroxisome</keyword>
<keyword evidence="5" id="KW-0413">Isomerase</keyword>
<comment type="subunit">
    <text evidence="2">Monomer.</text>
</comment>
<keyword evidence="10" id="KW-1185">Reference proteome</keyword>
<dbReference type="PANTHER" id="PTHR23309">
    <property type="entry name" value="3-HYDROXYACYL-COA DEHYROGENASE"/>
    <property type="match status" value="1"/>
</dbReference>
<keyword evidence="7" id="KW-0511">Multifunctional enzyme</keyword>
<dbReference type="Pfam" id="PF00378">
    <property type="entry name" value="ECH_1"/>
    <property type="match status" value="1"/>
</dbReference>